<dbReference type="AlphaFoldDB" id="A0AAE9ZE79"/>
<accession>A0AAE9ZE79</accession>
<dbReference type="Proteomes" id="UP001214043">
    <property type="component" value="Chromosome"/>
</dbReference>
<sequence length="126" mass="13797">MRIFLMACSIMLSASGAFAQALAPMEKSVTTYTDRFAVQLKAYNPYPSAQRFQVRILNEDGGPARGVAATAHTLIVPPNDIAGFYVWGESPVSRHIEVCLTSQFFATGEGAMMRGEVCGKYIITRR</sequence>
<keyword evidence="1" id="KW-0732">Signal</keyword>
<feature type="signal peptide" evidence="1">
    <location>
        <begin position="1"/>
        <end position="19"/>
    </location>
</feature>
<dbReference type="EMBL" id="CP118166">
    <property type="protein sequence ID" value="WDI32986.1"/>
    <property type="molecule type" value="Genomic_DNA"/>
</dbReference>
<protein>
    <submittedName>
        <fullName evidence="2">Uncharacterized protein</fullName>
    </submittedName>
</protein>
<evidence type="ECO:0000256" key="1">
    <source>
        <dbReference type="SAM" id="SignalP"/>
    </source>
</evidence>
<dbReference type="RefSeq" id="WP_274494942.1">
    <property type="nucleotide sequence ID" value="NZ_CP118166.1"/>
</dbReference>
<feature type="chain" id="PRO_5041981066" evidence="1">
    <location>
        <begin position="20"/>
        <end position="126"/>
    </location>
</feature>
<reference evidence="2" key="1">
    <citation type="submission" date="2023-02" db="EMBL/GenBank/DDBJ databases">
        <title>Genome sequence of Hyphococcus flavus.</title>
        <authorList>
            <person name="Rong J.-C."/>
            <person name="Zhao Q."/>
            <person name="Yi M."/>
            <person name="Wu J.-Y."/>
        </authorList>
    </citation>
    <scope>NUCLEOTIDE SEQUENCE</scope>
    <source>
        <strain evidence="2">MCCC 1K03223</strain>
    </source>
</reference>
<keyword evidence="3" id="KW-1185">Reference proteome</keyword>
<gene>
    <name evidence="2" type="ORF">PUV54_07220</name>
</gene>
<proteinExistence type="predicted"/>
<name>A0AAE9ZE79_9PROT</name>
<evidence type="ECO:0000313" key="3">
    <source>
        <dbReference type="Proteomes" id="UP001214043"/>
    </source>
</evidence>
<evidence type="ECO:0000313" key="2">
    <source>
        <dbReference type="EMBL" id="WDI32986.1"/>
    </source>
</evidence>
<organism evidence="2 3">
    <name type="scientific">Hyphococcus flavus</name>
    <dbReference type="NCBI Taxonomy" id="1866326"/>
    <lineage>
        <taxon>Bacteria</taxon>
        <taxon>Pseudomonadati</taxon>
        <taxon>Pseudomonadota</taxon>
        <taxon>Alphaproteobacteria</taxon>
        <taxon>Parvularculales</taxon>
        <taxon>Parvularculaceae</taxon>
        <taxon>Hyphococcus</taxon>
    </lineage>
</organism>
<dbReference type="KEGG" id="hfl:PUV54_07220"/>